<evidence type="ECO:0000313" key="1">
    <source>
        <dbReference type="EMBL" id="ABX33551.1"/>
    </source>
</evidence>
<reference evidence="1 2" key="1">
    <citation type="journal article" date="2004" name="Appl. Environ. Microbiol.">
        <title>Mineralization of individual congeners of linear alkylbenzenesulfonate by defined pairs of heterotrophic bacteria.</title>
        <authorList>
            <person name="Schleheck D."/>
            <person name="Knepper T.P."/>
            <person name="Fischer K."/>
            <person name="Cook A.M."/>
        </authorList>
    </citation>
    <scope>NUCLEOTIDE SEQUENCE [LARGE SCALE GENOMIC DNA]</scope>
    <source>
        <strain evidence="2">DSM 14801 / SPH-1</strain>
    </source>
</reference>
<organism evidence="1 2">
    <name type="scientific">Delftia acidovorans (strain DSM 14801 / SPH-1)</name>
    <dbReference type="NCBI Taxonomy" id="398578"/>
    <lineage>
        <taxon>Bacteria</taxon>
        <taxon>Pseudomonadati</taxon>
        <taxon>Pseudomonadota</taxon>
        <taxon>Betaproteobacteria</taxon>
        <taxon>Burkholderiales</taxon>
        <taxon>Comamonadaceae</taxon>
        <taxon>Delftia</taxon>
    </lineage>
</organism>
<keyword evidence="2" id="KW-1185">Reference proteome</keyword>
<gene>
    <name evidence="1" type="ordered locus">Daci_0905</name>
</gene>
<accession>A9BQE1</accession>
<proteinExistence type="predicted"/>
<name>A9BQE1_DELAS</name>
<dbReference type="Gene3D" id="3.15.10.40">
    <property type="entry name" value="Uncharacterised protein PF07273, DUF1439"/>
    <property type="match status" value="1"/>
</dbReference>
<evidence type="ECO:0000313" key="2">
    <source>
        <dbReference type="Proteomes" id="UP000000784"/>
    </source>
</evidence>
<protein>
    <recommendedName>
        <fullName evidence="3">DUF1439 domain-containing protein</fullName>
    </recommendedName>
</protein>
<dbReference type="AlphaFoldDB" id="A9BQE1"/>
<evidence type="ECO:0008006" key="3">
    <source>
        <dbReference type="Google" id="ProtNLM"/>
    </source>
</evidence>
<dbReference type="eggNOG" id="ENOG50324B7">
    <property type="taxonomic scope" value="Bacteria"/>
</dbReference>
<dbReference type="Proteomes" id="UP000000784">
    <property type="component" value="Chromosome"/>
</dbReference>
<dbReference type="EMBL" id="CP000884">
    <property type="protein sequence ID" value="ABX33551.1"/>
    <property type="molecule type" value="Genomic_DNA"/>
</dbReference>
<sequence>MHGASGFRVGLSEACAVVMNRRFLLMVVAAGWSLAATGCSGKSGPGNVSVSRQRLQEVVAQRFPRQFPVAGMLQLKLHSPVLGLLPERNALNAVLQADLSGPVLKQGYGGHLNLDFALRYEPTDRTLRAHQIKVNSLVINDLAPAMSDMLTTYASALAEQALGQLVLYQLQDKELALMDSLNMEPGAITVTPDGLSVALVQKPVAPR</sequence>
<dbReference type="HOGENOM" id="CLU_119404_1_0_4"/>
<dbReference type="KEGG" id="dac:Daci_0905"/>
<reference evidence="2" key="2">
    <citation type="submission" date="2007-11" db="EMBL/GenBank/DDBJ databases">
        <title>Complete sequence of Delftia acidovorans DSM 14801 / SPH-1.</title>
        <authorList>
            <person name="Copeland A."/>
            <person name="Lucas S."/>
            <person name="Lapidus A."/>
            <person name="Barry K."/>
            <person name="Glavina del Rio T."/>
            <person name="Dalin E."/>
            <person name="Tice H."/>
            <person name="Pitluck S."/>
            <person name="Lowry S."/>
            <person name="Clum A."/>
            <person name="Schmutz J."/>
            <person name="Larimer F."/>
            <person name="Land M."/>
            <person name="Hauser L."/>
            <person name="Kyrpides N."/>
            <person name="Kim E."/>
            <person name="Schleheck D."/>
            <person name="Richardson P."/>
        </authorList>
    </citation>
    <scope>NUCLEOTIDE SEQUENCE [LARGE SCALE GENOMIC DNA]</scope>
    <source>
        <strain evidence="2">DSM 14801 / SPH-1</strain>
    </source>
</reference>